<gene>
    <name evidence="2" type="ORF">XTALMG727_0626</name>
</gene>
<keyword evidence="1" id="KW-0472">Membrane</keyword>
<accession>A0A0K2ZEV3</accession>
<keyword evidence="3" id="KW-1185">Reference proteome</keyword>
<organism evidence="2 3">
    <name type="scientific">Xanthomonas graminis pv. arrhenatheri LMG 727</name>
    <dbReference type="NCBI Taxonomy" id="1195923"/>
    <lineage>
        <taxon>Bacteria</taxon>
        <taxon>Pseudomonadati</taxon>
        <taxon>Pseudomonadota</taxon>
        <taxon>Gammaproteobacteria</taxon>
        <taxon>Lysobacterales</taxon>
        <taxon>Lysobacteraceae</taxon>
        <taxon>Xanthomonas</taxon>
        <taxon>Xanthomonas translucens group</taxon>
        <taxon>Xanthomonas graminis</taxon>
    </lineage>
</organism>
<feature type="transmembrane region" description="Helical" evidence="1">
    <location>
        <begin position="7"/>
        <end position="27"/>
    </location>
</feature>
<keyword evidence="1" id="KW-1133">Transmembrane helix</keyword>
<feature type="transmembrane region" description="Helical" evidence="1">
    <location>
        <begin position="286"/>
        <end position="310"/>
    </location>
</feature>
<feature type="transmembrane region" description="Helical" evidence="1">
    <location>
        <begin position="322"/>
        <end position="341"/>
    </location>
</feature>
<feature type="transmembrane region" description="Helical" evidence="1">
    <location>
        <begin position="33"/>
        <end position="54"/>
    </location>
</feature>
<evidence type="ECO:0000256" key="1">
    <source>
        <dbReference type="SAM" id="Phobius"/>
    </source>
</evidence>
<feature type="transmembrane region" description="Helical" evidence="1">
    <location>
        <begin position="186"/>
        <end position="204"/>
    </location>
</feature>
<keyword evidence="1" id="KW-0812">Transmembrane</keyword>
<dbReference type="PROSITE" id="PS51257">
    <property type="entry name" value="PROKAR_LIPOPROTEIN"/>
    <property type="match status" value="1"/>
</dbReference>
<feature type="transmembrane region" description="Helical" evidence="1">
    <location>
        <begin position="75"/>
        <end position="98"/>
    </location>
</feature>
<proteinExistence type="predicted"/>
<name>A0A0K2ZEV3_9XANT</name>
<evidence type="ECO:0008006" key="4">
    <source>
        <dbReference type="Google" id="ProtNLM"/>
    </source>
</evidence>
<evidence type="ECO:0000313" key="2">
    <source>
        <dbReference type="EMBL" id="CTP83457.1"/>
    </source>
</evidence>
<feature type="transmembrane region" description="Helical" evidence="1">
    <location>
        <begin position="145"/>
        <end position="174"/>
    </location>
</feature>
<feature type="transmembrane region" description="Helical" evidence="1">
    <location>
        <begin position="347"/>
        <end position="366"/>
    </location>
</feature>
<protein>
    <recommendedName>
        <fullName evidence="4">Lipoprotein</fullName>
    </recommendedName>
</protein>
<evidence type="ECO:0000313" key="3">
    <source>
        <dbReference type="Proteomes" id="UP000046187"/>
    </source>
</evidence>
<reference evidence="3" key="1">
    <citation type="submission" date="2015-07" db="EMBL/GenBank/DDBJ databases">
        <authorList>
            <person name="Wibberg D."/>
        </authorList>
    </citation>
    <scope>NUCLEOTIDE SEQUENCE [LARGE SCALE GENOMIC DNA]</scope>
</reference>
<dbReference type="EMBL" id="CXOI01000011">
    <property type="protein sequence ID" value="CTP83457.1"/>
    <property type="molecule type" value="Genomic_DNA"/>
</dbReference>
<dbReference type="RefSeq" id="WP_053834223.1">
    <property type="nucleotide sequence ID" value="NZ_CXOI01000011.1"/>
</dbReference>
<sequence length="395" mass="41823">MKRLLRLPSSYFGLPLLFSCALTLLTFDLPPGYAAGIALLAAAAATTLLLDALHGIRLPSLAAFRARRYAGTREAFVALCLAALVGLFCVLDLALFPIPLFTNPSAYADLTPLHAHVRHLSNMCWILPPIALLCVRDKALRNAMILAGFVFPVLVIDRNRIFAGLFSFALLLLLRRDPARPLPWKAIVALLIAGGAAFSLLGTLRSGSLDSVTLPFGALYRAAPQGIKWLLLYIGAGPYNLGAMLAKDYVNASFLVNQLVPLSGSIATAGTGIPLDAPNINVGTEFFPFLLAGGAGAALAAMLALYAALLWSVRLLGSTVSLFNLLVFLRIAYACLMSPFAPQAFTWTNAGFIALCLVLHACSALLPNRHAVLAAAPGRAGQAPLPPFSPRSALP</sequence>
<dbReference type="Proteomes" id="UP000046187">
    <property type="component" value="Unassembled WGS sequence"/>
</dbReference>
<dbReference type="AlphaFoldDB" id="A0A0K2ZEV3"/>